<accession>A0A6J3M4E7</accession>
<dbReference type="AlphaFoldDB" id="A0A6J3M4E7"/>
<evidence type="ECO:0000256" key="1">
    <source>
        <dbReference type="SAM" id="MobiDB-lite"/>
    </source>
</evidence>
<evidence type="ECO:0000313" key="3">
    <source>
        <dbReference type="RefSeq" id="XP_033459936.1"/>
    </source>
</evidence>
<dbReference type="RefSeq" id="XP_033459936.1">
    <property type="nucleotide sequence ID" value="XM_033599721.1"/>
</dbReference>
<gene>
    <name evidence="3" type="ORF">K489DRAFT_219770</name>
</gene>
<feature type="region of interest" description="Disordered" evidence="1">
    <location>
        <begin position="52"/>
        <end position="72"/>
    </location>
</feature>
<reference evidence="3" key="1">
    <citation type="submission" date="2020-01" db="EMBL/GenBank/DDBJ databases">
        <authorList>
            <consortium name="DOE Joint Genome Institute"/>
            <person name="Haridas S."/>
            <person name="Albert R."/>
            <person name="Binder M."/>
            <person name="Bloem J."/>
            <person name="Labutti K."/>
            <person name="Salamov A."/>
            <person name="Andreopoulos B."/>
            <person name="Baker S.E."/>
            <person name="Barry K."/>
            <person name="Bills G."/>
            <person name="Bluhm B.H."/>
            <person name="Cannon C."/>
            <person name="Castanera R."/>
            <person name="Culley D.E."/>
            <person name="Daum C."/>
            <person name="Ezra D."/>
            <person name="Gonzalez J.B."/>
            <person name="Henrissat B."/>
            <person name="Kuo A."/>
            <person name="Liang C."/>
            <person name="Lipzen A."/>
            <person name="Lutzoni F."/>
            <person name="Magnuson J."/>
            <person name="Mondo S."/>
            <person name="Nolan M."/>
            <person name="Ohm R."/>
            <person name="Pangilinan J."/>
            <person name="Park H.-J."/>
            <person name="Ramirez L."/>
            <person name="Alfaro M."/>
            <person name="Sun H."/>
            <person name="Tritt A."/>
            <person name="Yoshinaga Y."/>
            <person name="Zwiers L.-H."/>
            <person name="Turgeon B.G."/>
            <person name="Goodwin S.B."/>
            <person name="Spatafora J.W."/>
            <person name="Crous P.W."/>
            <person name="Grigoriev I.V."/>
        </authorList>
    </citation>
    <scope>NUCLEOTIDE SEQUENCE</scope>
    <source>
        <strain evidence="3">CBS 342.82</strain>
    </source>
</reference>
<reference evidence="3" key="2">
    <citation type="submission" date="2020-04" db="EMBL/GenBank/DDBJ databases">
        <authorList>
            <consortium name="NCBI Genome Project"/>
        </authorList>
    </citation>
    <scope>NUCLEOTIDE SEQUENCE</scope>
    <source>
        <strain evidence="3">CBS 342.82</strain>
    </source>
</reference>
<dbReference type="GeneID" id="54357520"/>
<dbReference type="Proteomes" id="UP000504637">
    <property type="component" value="Unplaced"/>
</dbReference>
<proteinExistence type="predicted"/>
<organism evidence="3">
    <name type="scientific">Dissoconium aciculare CBS 342.82</name>
    <dbReference type="NCBI Taxonomy" id="1314786"/>
    <lineage>
        <taxon>Eukaryota</taxon>
        <taxon>Fungi</taxon>
        <taxon>Dikarya</taxon>
        <taxon>Ascomycota</taxon>
        <taxon>Pezizomycotina</taxon>
        <taxon>Dothideomycetes</taxon>
        <taxon>Dothideomycetidae</taxon>
        <taxon>Mycosphaerellales</taxon>
        <taxon>Dissoconiaceae</taxon>
        <taxon>Dissoconium</taxon>
    </lineage>
</organism>
<protein>
    <submittedName>
        <fullName evidence="3">Uncharacterized protein</fullName>
    </submittedName>
</protein>
<keyword evidence="2" id="KW-1185">Reference proteome</keyword>
<evidence type="ECO:0000313" key="2">
    <source>
        <dbReference type="Proteomes" id="UP000504637"/>
    </source>
</evidence>
<reference evidence="3" key="3">
    <citation type="submission" date="2025-08" db="UniProtKB">
        <authorList>
            <consortium name="RefSeq"/>
        </authorList>
    </citation>
    <scope>IDENTIFICATION</scope>
    <source>
        <strain evidence="3">CBS 342.82</strain>
    </source>
</reference>
<name>A0A6J3M4E7_9PEZI</name>
<sequence length="72" mass="7586">MTQSLRTPPAHVASAGSTRFFGFLVTAAEGKRGPVGVYTAPPRCTGQKIIRADTDPHDVTRGHAGGHVTDTR</sequence>
<feature type="compositionally biased region" description="Basic and acidic residues" evidence="1">
    <location>
        <begin position="52"/>
        <end position="61"/>
    </location>
</feature>